<evidence type="ECO:0000313" key="2">
    <source>
        <dbReference type="Proteomes" id="UP001302812"/>
    </source>
</evidence>
<dbReference type="Proteomes" id="UP001302812">
    <property type="component" value="Unassembled WGS sequence"/>
</dbReference>
<reference evidence="1" key="2">
    <citation type="submission" date="2023-05" db="EMBL/GenBank/DDBJ databases">
        <authorList>
            <consortium name="Lawrence Berkeley National Laboratory"/>
            <person name="Steindorff A."/>
            <person name="Hensen N."/>
            <person name="Bonometti L."/>
            <person name="Westerberg I."/>
            <person name="Brannstrom I.O."/>
            <person name="Guillou S."/>
            <person name="Cros-Aarteil S."/>
            <person name="Calhoun S."/>
            <person name="Haridas S."/>
            <person name="Kuo A."/>
            <person name="Mondo S."/>
            <person name="Pangilinan J."/>
            <person name="Riley R."/>
            <person name="Labutti K."/>
            <person name="Andreopoulos B."/>
            <person name="Lipzen A."/>
            <person name="Chen C."/>
            <person name="Yanf M."/>
            <person name="Daum C."/>
            <person name="Ng V."/>
            <person name="Clum A."/>
            <person name="Ohm R."/>
            <person name="Martin F."/>
            <person name="Silar P."/>
            <person name="Natvig D."/>
            <person name="Lalanne C."/>
            <person name="Gautier V."/>
            <person name="Ament-Velasquez S.L."/>
            <person name="Kruys A."/>
            <person name="Hutchinson M.I."/>
            <person name="Powell A.J."/>
            <person name="Barry K."/>
            <person name="Miller A.N."/>
            <person name="Grigoriev I.V."/>
            <person name="Debuchy R."/>
            <person name="Gladieux P."/>
            <person name="Thoren M.H."/>
            <person name="Johannesson H."/>
        </authorList>
    </citation>
    <scope>NUCLEOTIDE SEQUENCE</scope>
    <source>
        <strain evidence="1">CBS 508.74</strain>
    </source>
</reference>
<dbReference type="GeneID" id="89934252"/>
<comment type="caution">
    <text evidence="1">The sequence shown here is derived from an EMBL/GenBank/DDBJ whole genome shotgun (WGS) entry which is preliminary data.</text>
</comment>
<proteinExistence type="predicted"/>
<gene>
    <name evidence="1" type="ORF">N656DRAFT_568731</name>
</gene>
<protein>
    <submittedName>
        <fullName evidence="1">Uncharacterized protein</fullName>
    </submittedName>
</protein>
<name>A0AAN6YUB7_9PEZI</name>
<keyword evidence="2" id="KW-1185">Reference proteome</keyword>
<organism evidence="1 2">
    <name type="scientific">Canariomyces notabilis</name>
    <dbReference type="NCBI Taxonomy" id="2074819"/>
    <lineage>
        <taxon>Eukaryota</taxon>
        <taxon>Fungi</taxon>
        <taxon>Dikarya</taxon>
        <taxon>Ascomycota</taxon>
        <taxon>Pezizomycotina</taxon>
        <taxon>Sordariomycetes</taxon>
        <taxon>Sordariomycetidae</taxon>
        <taxon>Sordariales</taxon>
        <taxon>Chaetomiaceae</taxon>
        <taxon>Canariomyces</taxon>
    </lineage>
</organism>
<accession>A0AAN6YUB7</accession>
<sequence>MQAPCGSNVPYLVPTSTNFYKPPVASAAVSPPSVVGERTCRTRAWAPKSERRCCKSGPGLSICAVLRPRREWLSICPARLDSCLERLFICSSGKVSQWNSSCIGRPREQLSPHPNCWDMHTCTYTCVPVCSVCVLQWKCMKMNDKDWGRTRCGGTMTWTASEDATLKTRP</sequence>
<evidence type="ECO:0000313" key="1">
    <source>
        <dbReference type="EMBL" id="KAK4114067.1"/>
    </source>
</evidence>
<dbReference type="EMBL" id="MU853337">
    <property type="protein sequence ID" value="KAK4114067.1"/>
    <property type="molecule type" value="Genomic_DNA"/>
</dbReference>
<dbReference type="RefSeq" id="XP_064671637.1">
    <property type="nucleotide sequence ID" value="XM_064810128.1"/>
</dbReference>
<reference evidence="1" key="1">
    <citation type="journal article" date="2023" name="Mol. Phylogenet. Evol.">
        <title>Genome-scale phylogeny and comparative genomics of the fungal order Sordariales.</title>
        <authorList>
            <person name="Hensen N."/>
            <person name="Bonometti L."/>
            <person name="Westerberg I."/>
            <person name="Brannstrom I.O."/>
            <person name="Guillou S."/>
            <person name="Cros-Aarteil S."/>
            <person name="Calhoun S."/>
            <person name="Haridas S."/>
            <person name="Kuo A."/>
            <person name="Mondo S."/>
            <person name="Pangilinan J."/>
            <person name="Riley R."/>
            <person name="LaButti K."/>
            <person name="Andreopoulos B."/>
            <person name="Lipzen A."/>
            <person name="Chen C."/>
            <person name="Yan M."/>
            <person name="Daum C."/>
            <person name="Ng V."/>
            <person name="Clum A."/>
            <person name="Steindorff A."/>
            <person name="Ohm R.A."/>
            <person name="Martin F."/>
            <person name="Silar P."/>
            <person name="Natvig D.O."/>
            <person name="Lalanne C."/>
            <person name="Gautier V."/>
            <person name="Ament-Velasquez S.L."/>
            <person name="Kruys A."/>
            <person name="Hutchinson M.I."/>
            <person name="Powell A.J."/>
            <person name="Barry K."/>
            <person name="Miller A.N."/>
            <person name="Grigoriev I.V."/>
            <person name="Debuchy R."/>
            <person name="Gladieux P."/>
            <person name="Hiltunen Thoren M."/>
            <person name="Johannesson H."/>
        </authorList>
    </citation>
    <scope>NUCLEOTIDE SEQUENCE</scope>
    <source>
        <strain evidence="1">CBS 508.74</strain>
    </source>
</reference>
<dbReference type="AlphaFoldDB" id="A0AAN6YUB7"/>